<accession>F0RUV6</accession>
<reference evidence="12" key="1">
    <citation type="submission" date="2011-02" db="EMBL/GenBank/DDBJ databases">
        <title>Complete sequence of Spirochaeta sp. Buddy.</title>
        <authorList>
            <person name="Lucas S."/>
            <person name="Copeland A."/>
            <person name="Lapidus A."/>
            <person name="Cheng J.-F."/>
            <person name="Goodwin L."/>
            <person name="Pitluck S."/>
            <person name="Zeytun A."/>
            <person name="Detter J.C."/>
            <person name="Han C."/>
            <person name="Tapia R."/>
            <person name="Land M."/>
            <person name="Hauser L."/>
            <person name="Kyrpides N."/>
            <person name="Ivanova N."/>
            <person name="Mikhailova N."/>
            <person name="Pagani I."/>
            <person name="Ritalahti K.M."/>
            <person name="Loeffler F.E."/>
            <person name="Woyke T."/>
        </authorList>
    </citation>
    <scope>NUCLEOTIDE SEQUENCE [LARGE SCALE GENOMIC DNA]</scope>
    <source>
        <strain evidence="12">ATCC BAA-1886 / DSM 22777 / Buddy</strain>
    </source>
</reference>
<evidence type="ECO:0000256" key="1">
    <source>
        <dbReference type="ARBA" id="ARBA00004429"/>
    </source>
</evidence>
<evidence type="ECO:0000256" key="4">
    <source>
        <dbReference type="ARBA" id="ARBA00022519"/>
    </source>
</evidence>
<comment type="subcellular location">
    <subcellularLocation>
        <location evidence="1">Cell inner membrane</location>
        <topology evidence="1">Multi-pass membrane protein</topology>
    </subcellularLocation>
</comment>
<dbReference type="STRING" id="158189.SpiBuddy_0707"/>
<dbReference type="InterPro" id="IPR055348">
    <property type="entry name" value="DctQ"/>
</dbReference>
<evidence type="ECO:0000313" key="12">
    <source>
        <dbReference type="Proteomes" id="UP000008466"/>
    </source>
</evidence>
<feature type="transmembrane region" description="Helical" evidence="9">
    <location>
        <begin position="12"/>
        <end position="36"/>
    </location>
</feature>
<organism evidence="11 12">
    <name type="scientific">Sphaerochaeta globosa (strain ATCC BAA-1886 / DSM 22777 / Buddy)</name>
    <name type="common">Spirochaeta sp. (strain Buddy)</name>
    <dbReference type="NCBI Taxonomy" id="158189"/>
    <lineage>
        <taxon>Bacteria</taxon>
        <taxon>Pseudomonadati</taxon>
        <taxon>Spirochaetota</taxon>
        <taxon>Spirochaetia</taxon>
        <taxon>Spirochaetales</taxon>
        <taxon>Sphaerochaetaceae</taxon>
        <taxon>Sphaerochaeta</taxon>
    </lineage>
</organism>
<dbReference type="Proteomes" id="UP000008466">
    <property type="component" value="Chromosome"/>
</dbReference>
<evidence type="ECO:0000256" key="3">
    <source>
        <dbReference type="ARBA" id="ARBA00022475"/>
    </source>
</evidence>
<dbReference type="AlphaFoldDB" id="F0RUV6"/>
<feature type="transmembrane region" description="Helical" evidence="9">
    <location>
        <begin position="125"/>
        <end position="149"/>
    </location>
</feature>
<dbReference type="GO" id="GO:0005886">
    <property type="term" value="C:plasma membrane"/>
    <property type="evidence" value="ECO:0007669"/>
    <property type="project" value="UniProtKB-SubCell"/>
</dbReference>
<proteinExistence type="inferred from homology"/>
<keyword evidence="3" id="KW-1003">Cell membrane</keyword>
<protein>
    <submittedName>
        <fullName evidence="11">Tripartite ATP-independent periplasmic transporter DctQ component</fullName>
    </submittedName>
</protein>
<keyword evidence="4" id="KW-0997">Cell inner membrane</keyword>
<feature type="transmembrane region" description="Helical" evidence="9">
    <location>
        <begin position="87"/>
        <end position="113"/>
    </location>
</feature>
<dbReference type="PANTHER" id="PTHR35011:SF4">
    <property type="entry name" value="SLL1102 PROTEIN"/>
    <property type="match status" value="1"/>
</dbReference>
<dbReference type="eggNOG" id="COG3090">
    <property type="taxonomic scope" value="Bacteria"/>
</dbReference>
<keyword evidence="6 9" id="KW-1133">Transmembrane helix</keyword>
<feature type="transmembrane region" description="Helical" evidence="9">
    <location>
        <begin position="48"/>
        <end position="66"/>
    </location>
</feature>
<dbReference type="OrthoDB" id="45144at2"/>
<evidence type="ECO:0000256" key="6">
    <source>
        <dbReference type="ARBA" id="ARBA00022989"/>
    </source>
</evidence>
<evidence type="ECO:0000256" key="8">
    <source>
        <dbReference type="ARBA" id="ARBA00038436"/>
    </source>
</evidence>
<feature type="domain" description="Tripartite ATP-independent periplasmic transporters DctQ component" evidence="10">
    <location>
        <begin position="26"/>
        <end position="153"/>
    </location>
</feature>
<sequence>MSQTFKKVLTNLELIIASACIIVTTSLVLLNVVMRYFFKTGIYWSEEVATACFVWSVFIGAAAGYKHKAHVGVDMLINLCNPTWKKLLTIAVDAILLLINGYITYIAVIYLSLSYKKPTPVLGISTAYISSSILVSFSLMTIYSIYFLVKDIRKSNKGGAV</sequence>
<dbReference type="KEGG" id="sbu:SpiBuddy_0707"/>
<dbReference type="HOGENOM" id="CLU_086356_9_4_12"/>
<evidence type="ECO:0000259" key="10">
    <source>
        <dbReference type="Pfam" id="PF04290"/>
    </source>
</evidence>
<gene>
    <name evidence="11" type="ordered locus">SpiBuddy_0707</name>
</gene>
<keyword evidence="2" id="KW-0813">Transport</keyword>
<dbReference type="RefSeq" id="WP_013606387.1">
    <property type="nucleotide sequence ID" value="NC_015152.1"/>
</dbReference>
<evidence type="ECO:0000313" key="11">
    <source>
        <dbReference type="EMBL" id="ADY12534.1"/>
    </source>
</evidence>
<keyword evidence="12" id="KW-1185">Reference proteome</keyword>
<dbReference type="PANTHER" id="PTHR35011">
    <property type="entry name" value="2,3-DIKETO-L-GULONATE TRAP TRANSPORTER SMALL PERMEASE PROTEIN YIAM"/>
    <property type="match status" value="1"/>
</dbReference>
<evidence type="ECO:0000256" key="7">
    <source>
        <dbReference type="ARBA" id="ARBA00023136"/>
    </source>
</evidence>
<dbReference type="Pfam" id="PF04290">
    <property type="entry name" value="DctQ"/>
    <property type="match status" value="1"/>
</dbReference>
<name>F0RUV6_SPHGB</name>
<evidence type="ECO:0000256" key="9">
    <source>
        <dbReference type="SAM" id="Phobius"/>
    </source>
</evidence>
<comment type="similarity">
    <text evidence="8">Belongs to the TRAP transporter small permease family.</text>
</comment>
<evidence type="ECO:0000256" key="2">
    <source>
        <dbReference type="ARBA" id="ARBA00022448"/>
    </source>
</evidence>
<keyword evidence="7 9" id="KW-0472">Membrane</keyword>
<dbReference type="InterPro" id="IPR007387">
    <property type="entry name" value="TRAP_DctQ"/>
</dbReference>
<evidence type="ECO:0000256" key="5">
    <source>
        <dbReference type="ARBA" id="ARBA00022692"/>
    </source>
</evidence>
<dbReference type="EMBL" id="CP002541">
    <property type="protein sequence ID" value="ADY12534.1"/>
    <property type="molecule type" value="Genomic_DNA"/>
</dbReference>
<keyword evidence="5 9" id="KW-0812">Transmembrane</keyword>